<dbReference type="PANTHER" id="PTHR30303:SF4">
    <property type="entry name" value="HYDROGENASE EXPRESSION_FORMATION PROTEIN HYPE"/>
    <property type="match status" value="1"/>
</dbReference>
<accession>A0A939BH35</accession>
<sequence>MIQTSIVYGNSIQTGRWALAHCVNGLAARGADRIRAAALFQVPAQQGNKELYEQKKEWKKMAGNLPLFSACRIALEAEVQTLKSPALLLPCAAVTAEAEASVDFGPGTPAAGEEILMTGFAGQEGMLRIAKERREILAARFAPSFLRLVERGADQIFAPDSALFALYGGASSALHVGEGGVFGALWELARRTGAGLEADLKKIPVLQETVEVCELFHINPYQLTSAGCFLMTAPDGEALREKLETAGIRAAVIGRLRPDRDKILRNGEEIRYIDRPAPDEIGKLWERERQEE</sequence>
<dbReference type="InterPro" id="IPR011854">
    <property type="entry name" value="HypE"/>
</dbReference>
<dbReference type="EMBL" id="JACJKS010000009">
    <property type="protein sequence ID" value="MBM6948564.1"/>
    <property type="molecule type" value="Genomic_DNA"/>
</dbReference>
<dbReference type="SUPFAM" id="SSF56042">
    <property type="entry name" value="PurM C-terminal domain-like"/>
    <property type="match status" value="1"/>
</dbReference>
<comment type="caution">
    <text evidence="2">The sequence shown here is derived from an EMBL/GenBank/DDBJ whole genome shotgun (WGS) entry which is preliminary data.</text>
</comment>
<name>A0A939BH35_9CLOT</name>
<dbReference type="InterPro" id="IPR036676">
    <property type="entry name" value="PurM-like_C_sf"/>
</dbReference>
<evidence type="ECO:0000259" key="1">
    <source>
        <dbReference type="Pfam" id="PF02769"/>
    </source>
</evidence>
<proteinExistence type="predicted"/>
<reference evidence="2" key="2">
    <citation type="journal article" date="2021" name="Sci. Rep.">
        <title>The distribution of antibiotic resistance genes in chicken gut microbiota commensals.</title>
        <authorList>
            <person name="Juricova H."/>
            <person name="Matiasovicova J."/>
            <person name="Kubasova T."/>
            <person name="Cejkova D."/>
            <person name="Rychlik I."/>
        </authorList>
    </citation>
    <scope>NUCLEOTIDE SEQUENCE</scope>
    <source>
        <strain evidence="2">An582</strain>
    </source>
</reference>
<protein>
    <recommendedName>
        <fullName evidence="1">PurM-like C-terminal domain-containing protein</fullName>
    </recommendedName>
</protein>
<dbReference type="GO" id="GO:0051604">
    <property type="term" value="P:protein maturation"/>
    <property type="evidence" value="ECO:0007669"/>
    <property type="project" value="TreeGrafter"/>
</dbReference>
<gene>
    <name evidence="2" type="ORF">H6A20_07815</name>
</gene>
<dbReference type="PANTHER" id="PTHR30303">
    <property type="entry name" value="HYDROGENASE ISOENZYMES FORMATION PROTEIN HYPE"/>
    <property type="match status" value="1"/>
</dbReference>
<feature type="domain" description="PurM-like C-terminal" evidence="1">
    <location>
        <begin position="168"/>
        <end position="261"/>
    </location>
</feature>
<reference evidence="2" key="1">
    <citation type="submission" date="2020-08" db="EMBL/GenBank/DDBJ databases">
        <authorList>
            <person name="Cejkova D."/>
            <person name="Kubasova T."/>
            <person name="Jahodarova E."/>
            <person name="Rychlik I."/>
        </authorList>
    </citation>
    <scope>NUCLEOTIDE SEQUENCE</scope>
    <source>
        <strain evidence="2">An582</strain>
    </source>
</reference>
<dbReference type="Pfam" id="PF02769">
    <property type="entry name" value="AIRS_C"/>
    <property type="match status" value="1"/>
</dbReference>
<dbReference type="RefSeq" id="WP_204906580.1">
    <property type="nucleotide sequence ID" value="NZ_JACJKS010000009.1"/>
</dbReference>
<dbReference type="Proteomes" id="UP000705508">
    <property type="component" value="Unassembled WGS sequence"/>
</dbReference>
<evidence type="ECO:0000313" key="3">
    <source>
        <dbReference type="Proteomes" id="UP000705508"/>
    </source>
</evidence>
<evidence type="ECO:0000313" key="2">
    <source>
        <dbReference type="EMBL" id="MBM6948564.1"/>
    </source>
</evidence>
<dbReference type="InterPro" id="IPR010918">
    <property type="entry name" value="PurM-like_C_dom"/>
</dbReference>
<organism evidence="2 3">
    <name type="scientific">Mordavella massiliensis</name>
    <dbReference type="NCBI Taxonomy" id="1871024"/>
    <lineage>
        <taxon>Bacteria</taxon>
        <taxon>Bacillati</taxon>
        <taxon>Bacillota</taxon>
        <taxon>Clostridia</taxon>
        <taxon>Eubacteriales</taxon>
        <taxon>Clostridiaceae</taxon>
        <taxon>Mordavella</taxon>
    </lineage>
</organism>
<dbReference type="Gene3D" id="3.90.650.10">
    <property type="entry name" value="PurM-like C-terminal domain"/>
    <property type="match status" value="1"/>
</dbReference>
<dbReference type="AlphaFoldDB" id="A0A939BH35"/>